<dbReference type="Proteomes" id="UP001195769">
    <property type="component" value="Unassembled WGS sequence"/>
</dbReference>
<comment type="caution">
    <text evidence="2">The sequence shown here is derived from an EMBL/GenBank/DDBJ whole genome shotgun (WGS) entry which is preliminary data.</text>
</comment>
<name>A0AAD4HMH5_9AGAM</name>
<feature type="compositionally biased region" description="Polar residues" evidence="1">
    <location>
        <begin position="114"/>
        <end position="123"/>
    </location>
</feature>
<dbReference type="GeneID" id="64661230"/>
<protein>
    <submittedName>
        <fullName evidence="2">Uncharacterized protein</fullName>
    </submittedName>
</protein>
<feature type="compositionally biased region" description="Polar residues" evidence="1">
    <location>
        <begin position="349"/>
        <end position="368"/>
    </location>
</feature>
<sequence>MPPCFSESTLTPHRALAIDVDLDSEVFEDLDPPRGAFEADNPCISNGRAGCQPSVGGTYCLNCRANTAHFAPQYYAQEQQSELAASITHQPWDFSESGPAATIREADPPAESAAMSSGMTQRQPWRHDANAPALPPSPMVEPQSATGLIDVPENLYGSDLEAPAPHDDTESDQDEEASLEDEFRLVSDDGGEDEDMEHGQGASMSGSIHTLVIVLSSSKCLIDPAADLHTPYALEVPLKQQQHLEHPIRRLQCGQRQRSDRKDDVWARFTKSHPHVKPFMSKGFDHFEIMEQLMPNQSKGAHVFRPTTTAVSTSVPPATESAAPSAAPPPAGPPSSINPDSIAPPVPSTYLTPSTEGSTTDSAWTSISRSKRKYSALAPGSATSSQKRSRPPSATLMAQQEGTETMKNLVEVVHEMQKNFTLAPPPLPMPQLVQPGTHVGSAIALLNKYTNLTSKERLSIANFLAEHENQAIIFYSLDEATRLEWLEEKRVTSG</sequence>
<dbReference type="EMBL" id="JABBWK010000024">
    <property type="protein sequence ID" value="KAG1900884.1"/>
    <property type="molecule type" value="Genomic_DNA"/>
</dbReference>
<organism evidence="2 3">
    <name type="scientific">Suillus fuscotomentosus</name>
    <dbReference type="NCBI Taxonomy" id="1912939"/>
    <lineage>
        <taxon>Eukaryota</taxon>
        <taxon>Fungi</taxon>
        <taxon>Dikarya</taxon>
        <taxon>Basidiomycota</taxon>
        <taxon>Agaricomycotina</taxon>
        <taxon>Agaricomycetes</taxon>
        <taxon>Agaricomycetidae</taxon>
        <taxon>Boletales</taxon>
        <taxon>Suillineae</taxon>
        <taxon>Suillaceae</taxon>
        <taxon>Suillus</taxon>
    </lineage>
</organism>
<proteinExistence type="predicted"/>
<accession>A0AAD4HMH5</accession>
<dbReference type="RefSeq" id="XP_041226460.1">
    <property type="nucleotide sequence ID" value="XM_041366932.1"/>
</dbReference>
<evidence type="ECO:0000313" key="3">
    <source>
        <dbReference type="Proteomes" id="UP001195769"/>
    </source>
</evidence>
<feature type="compositionally biased region" description="Acidic residues" evidence="1">
    <location>
        <begin position="169"/>
        <end position="180"/>
    </location>
</feature>
<feature type="compositionally biased region" description="Low complexity" evidence="1">
    <location>
        <begin position="308"/>
        <end position="325"/>
    </location>
</feature>
<dbReference type="AlphaFoldDB" id="A0AAD4HMH5"/>
<keyword evidence="3" id="KW-1185">Reference proteome</keyword>
<evidence type="ECO:0000313" key="2">
    <source>
        <dbReference type="EMBL" id="KAG1900884.1"/>
    </source>
</evidence>
<feature type="region of interest" description="Disordered" evidence="1">
    <location>
        <begin position="95"/>
        <end position="181"/>
    </location>
</feature>
<feature type="region of interest" description="Disordered" evidence="1">
    <location>
        <begin position="308"/>
        <end position="397"/>
    </location>
</feature>
<evidence type="ECO:0000256" key="1">
    <source>
        <dbReference type="SAM" id="MobiDB-lite"/>
    </source>
</evidence>
<gene>
    <name evidence="2" type="ORF">F5891DRAFT_1187970</name>
</gene>
<reference evidence="2" key="1">
    <citation type="journal article" date="2020" name="New Phytol.">
        <title>Comparative genomics reveals dynamic genome evolution in host specialist ectomycorrhizal fungi.</title>
        <authorList>
            <person name="Lofgren L.A."/>
            <person name="Nguyen N.H."/>
            <person name="Vilgalys R."/>
            <person name="Ruytinx J."/>
            <person name="Liao H.L."/>
            <person name="Branco S."/>
            <person name="Kuo A."/>
            <person name="LaButti K."/>
            <person name="Lipzen A."/>
            <person name="Andreopoulos W."/>
            <person name="Pangilinan J."/>
            <person name="Riley R."/>
            <person name="Hundley H."/>
            <person name="Na H."/>
            <person name="Barry K."/>
            <person name="Grigoriev I.V."/>
            <person name="Stajich J.E."/>
            <person name="Kennedy P.G."/>
        </authorList>
    </citation>
    <scope>NUCLEOTIDE SEQUENCE</scope>
    <source>
        <strain evidence="2">FC203</strain>
    </source>
</reference>